<organism evidence="2 3">
    <name type="scientific">Pisolithus tinctorius Marx 270</name>
    <dbReference type="NCBI Taxonomy" id="870435"/>
    <lineage>
        <taxon>Eukaryota</taxon>
        <taxon>Fungi</taxon>
        <taxon>Dikarya</taxon>
        <taxon>Basidiomycota</taxon>
        <taxon>Agaricomycotina</taxon>
        <taxon>Agaricomycetes</taxon>
        <taxon>Agaricomycetidae</taxon>
        <taxon>Boletales</taxon>
        <taxon>Sclerodermatineae</taxon>
        <taxon>Pisolithaceae</taxon>
        <taxon>Pisolithus</taxon>
    </lineage>
</organism>
<proteinExistence type="predicted"/>
<evidence type="ECO:0000256" key="1">
    <source>
        <dbReference type="SAM" id="SignalP"/>
    </source>
</evidence>
<dbReference type="AlphaFoldDB" id="A0A0C3P185"/>
<name>A0A0C3P185_PISTI</name>
<reference evidence="2 3" key="1">
    <citation type="submission" date="2014-04" db="EMBL/GenBank/DDBJ databases">
        <authorList>
            <consortium name="DOE Joint Genome Institute"/>
            <person name="Kuo A."/>
            <person name="Kohler A."/>
            <person name="Costa M.D."/>
            <person name="Nagy L.G."/>
            <person name="Floudas D."/>
            <person name="Copeland A."/>
            <person name="Barry K.W."/>
            <person name="Cichocki N."/>
            <person name="Veneault-Fourrey C."/>
            <person name="LaButti K."/>
            <person name="Lindquist E.A."/>
            <person name="Lipzen A."/>
            <person name="Lundell T."/>
            <person name="Morin E."/>
            <person name="Murat C."/>
            <person name="Sun H."/>
            <person name="Tunlid A."/>
            <person name="Henrissat B."/>
            <person name="Grigoriev I.V."/>
            <person name="Hibbett D.S."/>
            <person name="Martin F."/>
            <person name="Nordberg H.P."/>
            <person name="Cantor M.N."/>
            <person name="Hua S.X."/>
        </authorList>
    </citation>
    <scope>NUCLEOTIDE SEQUENCE [LARGE SCALE GENOMIC DNA]</scope>
    <source>
        <strain evidence="2 3">Marx 270</strain>
    </source>
</reference>
<evidence type="ECO:0000313" key="2">
    <source>
        <dbReference type="EMBL" id="KIO01251.1"/>
    </source>
</evidence>
<sequence length="85" mass="9809">MMILLVMHGPPIVLVLAARHTTSTGVLASQRDNSEPIRLWRVLSTTFLTTVRERHHDCDVNFRRERKIQTKTLPRDVGDNLAFRC</sequence>
<evidence type="ECO:0008006" key="4">
    <source>
        <dbReference type="Google" id="ProtNLM"/>
    </source>
</evidence>
<reference evidence="3" key="2">
    <citation type="submission" date="2015-01" db="EMBL/GenBank/DDBJ databases">
        <title>Evolutionary Origins and Diversification of the Mycorrhizal Mutualists.</title>
        <authorList>
            <consortium name="DOE Joint Genome Institute"/>
            <consortium name="Mycorrhizal Genomics Consortium"/>
            <person name="Kohler A."/>
            <person name="Kuo A."/>
            <person name="Nagy L.G."/>
            <person name="Floudas D."/>
            <person name="Copeland A."/>
            <person name="Barry K.W."/>
            <person name="Cichocki N."/>
            <person name="Veneault-Fourrey C."/>
            <person name="LaButti K."/>
            <person name="Lindquist E.A."/>
            <person name="Lipzen A."/>
            <person name="Lundell T."/>
            <person name="Morin E."/>
            <person name="Murat C."/>
            <person name="Riley R."/>
            <person name="Ohm R."/>
            <person name="Sun H."/>
            <person name="Tunlid A."/>
            <person name="Henrissat B."/>
            <person name="Grigoriev I.V."/>
            <person name="Hibbett D.S."/>
            <person name="Martin F."/>
        </authorList>
    </citation>
    <scope>NUCLEOTIDE SEQUENCE [LARGE SCALE GENOMIC DNA]</scope>
    <source>
        <strain evidence="3">Marx 270</strain>
    </source>
</reference>
<feature type="non-terminal residue" evidence="2">
    <location>
        <position position="85"/>
    </location>
</feature>
<gene>
    <name evidence="2" type="ORF">M404DRAFT_1003183</name>
</gene>
<feature type="chain" id="PRO_5002176694" description="Secreted protein" evidence="1">
    <location>
        <begin position="18"/>
        <end position="85"/>
    </location>
</feature>
<keyword evidence="3" id="KW-1185">Reference proteome</keyword>
<keyword evidence="1" id="KW-0732">Signal</keyword>
<feature type="signal peptide" evidence="1">
    <location>
        <begin position="1"/>
        <end position="17"/>
    </location>
</feature>
<protein>
    <recommendedName>
        <fullName evidence="4">Secreted protein</fullName>
    </recommendedName>
</protein>
<dbReference type="InParanoid" id="A0A0C3P185"/>
<dbReference type="EMBL" id="KN831989">
    <property type="protein sequence ID" value="KIO01251.1"/>
    <property type="molecule type" value="Genomic_DNA"/>
</dbReference>
<dbReference type="Proteomes" id="UP000054217">
    <property type="component" value="Unassembled WGS sequence"/>
</dbReference>
<accession>A0A0C3P185</accession>
<evidence type="ECO:0000313" key="3">
    <source>
        <dbReference type="Proteomes" id="UP000054217"/>
    </source>
</evidence>
<dbReference type="HOGENOM" id="CLU_2543468_0_0_1"/>